<keyword evidence="6" id="KW-1003">Cell membrane</keyword>
<evidence type="ECO:0000256" key="4">
    <source>
        <dbReference type="ARBA" id="ARBA00022989"/>
    </source>
</evidence>
<feature type="transmembrane region" description="Helical" evidence="6">
    <location>
        <begin position="70"/>
        <end position="89"/>
    </location>
</feature>
<evidence type="ECO:0000256" key="6">
    <source>
        <dbReference type="RuleBase" id="RU363041"/>
    </source>
</evidence>
<dbReference type="InterPro" id="IPR002781">
    <property type="entry name" value="TM_pro_TauE-like"/>
</dbReference>
<gene>
    <name evidence="7" type="ORF">CWE15_00045</name>
</gene>
<dbReference type="PANTHER" id="PTHR43701:SF2">
    <property type="entry name" value="MEMBRANE TRANSPORTER PROTEIN YJNA-RELATED"/>
    <property type="match status" value="1"/>
</dbReference>
<comment type="subcellular location">
    <subcellularLocation>
        <location evidence="6">Cell membrane</location>
        <topology evidence="6">Multi-pass membrane protein</topology>
    </subcellularLocation>
    <subcellularLocation>
        <location evidence="1">Membrane</location>
        <topology evidence="1">Multi-pass membrane protein</topology>
    </subcellularLocation>
</comment>
<proteinExistence type="inferred from homology"/>
<feature type="transmembrane region" description="Helical" evidence="6">
    <location>
        <begin position="39"/>
        <end position="58"/>
    </location>
</feature>
<dbReference type="PANTHER" id="PTHR43701">
    <property type="entry name" value="MEMBRANE TRANSPORTER PROTEIN MJ0441-RELATED"/>
    <property type="match status" value="1"/>
</dbReference>
<feature type="transmembrane region" description="Helical" evidence="6">
    <location>
        <begin position="7"/>
        <end position="33"/>
    </location>
</feature>
<evidence type="ECO:0000313" key="8">
    <source>
        <dbReference type="Proteomes" id="UP000286976"/>
    </source>
</evidence>
<keyword evidence="4 6" id="KW-1133">Transmembrane helix</keyword>
<feature type="transmembrane region" description="Helical" evidence="6">
    <location>
        <begin position="163"/>
        <end position="185"/>
    </location>
</feature>
<dbReference type="AlphaFoldDB" id="A0A432XAI1"/>
<feature type="transmembrane region" description="Helical" evidence="6">
    <location>
        <begin position="232"/>
        <end position="249"/>
    </location>
</feature>
<reference evidence="7 8" key="1">
    <citation type="journal article" date="2011" name="Front. Microbiol.">
        <title>Genomic signatures of strain selection and enhancement in Bacillus atrophaeus var. globigii, a historical biowarfare simulant.</title>
        <authorList>
            <person name="Gibbons H.S."/>
            <person name="Broomall S.M."/>
            <person name="McNew L.A."/>
            <person name="Daligault H."/>
            <person name="Chapman C."/>
            <person name="Bruce D."/>
            <person name="Karavis M."/>
            <person name="Krepps M."/>
            <person name="McGregor P.A."/>
            <person name="Hong C."/>
            <person name="Park K.H."/>
            <person name="Akmal A."/>
            <person name="Feldman A."/>
            <person name="Lin J.S."/>
            <person name="Chang W.E."/>
            <person name="Higgs B.W."/>
            <person name="Demirev P."/>
            <person name="Lindquist J."/>
            <person name="Liem A."/>
            <person name="Fochler E."/>
            <person name="Read T.D."/>
            <person name="Tapia R."/>
            <person name="Johnson S."/>
            <person name="Bishop-Lilly K.A."/>
            <person name="Detter C."/>
            <person name="Han C."/>
            <person name="Sozhamannan S."/>
            <person name="Rosenzweig C.N."/>
            <person name="Skowronski E.W."/>
        </authorList>
    </citation>
    <scope>NUCLEOTIDE SEQUENCE [LARGE SCALE GENOMIC DNA]</scope>
    <source>
        <strain evidence="7 8">AIT1</strain>
    </source>
</reference>
<accession>A0A432XAI1</accession>
<dbReference type="Proteomes" id="UP000286976">
    <property type="component" value="Unassembled WGS sequence"/>
</dbReference>
<evidence type="ECO:0000256" key="2">
    <source>
        <dbReference type="ARBA" id="ARBA00009142"/>
    </source>
</evidence>
<dbReference type="OrthoDB" id="8559161at2"/>
<dbReference type="Pfam" id="PF01925">
    <property type="entry name" value="TauE"/>
    <property type="match status" value="1"/>
</dbReference>
<evidence type="ECO:0000256" key="3">
    <source>
        <dbReference type="ARBA" id="ARBA00022692"/>
    </source>
</evidence>
<protein>
    <recommendedName>
        <fullName evidence="6">Probable membrane transporter protein</fullName>
    </recommendedName>
</protein>
<feature type="transmembrane region" description="Helical" evidence="6">
    <location>
        <begin position="197"/>
        <end position="220"/>
    </location>
</feature>
<feature type="transmembrane region" description="Helical" evidence="6">
    <location>
        <begin position="95"/>
        <end position="112"/>
    </location>
</feature>
<evidence type="ECO:0000256" key="1">
    <source>
        <dbReference type="ARBA" id="ARBA00004141"/>
    </source>
</evidence>
<dbReference type="GO" id="GO:0005886">
    <property type="term" value="C:plasma membrane"/>
    <property type="evidence" value="ECO:0007669"/>
    <property type="project" value="UniProtKB-SubCell"/>
</dbReference>
<evidence type="ECO:0000256" key="5">
    <source>
        <dbReference type="ARBA" id="ARBA00023136"/>
    </source>
</evidence>
<feature type="transmembrane region" description="Helical" evidence="6">
    <location>
        <begin position="132"/>
        <end position="157"/>
    </location>
</feature>
<dbReference type="InterPro" id="IPR051598">
    <property type="entry name" value="TSUP/Inactive_protease-like"/>
</dbReference>
<keyword evidence="8" id="KW-1185">Reference proteome</keyword>
<comment type="caution">
    <text evidence="7">The sequence shown here is derived from an EMBL/GenBank/DDBJ whole genome shotgun (WGS) entry which is preliminary data.</text>
</comment>
<dbReference type="EMBL" id="PIPQ01000001">
    <property type="protein sequence ID" value="RUO44415.1"/>
    <property type="molecule type" value="Genomic_DNA"/>
</dbReference>
<keyword evidence="3 6" id="KW-0812">Transmembrane</keyword>
<evidence type="ECO:0000313" key="7">
    <source>
        <dbReference type="EMBL" id="RUO44415.1"/>
    </source>
</evidence>
<comment type="similarity">
    <text evidence="2 6">Belongs to the 4-toluene sulfonate uptake permease (TSUP) (TC 2.A.102) family.</text>
</comment>
<organism evidence="7 8">
    <name type="scientific">Aliidiomarina taiwanensis</name>
    <dbReference type="NCBI Taxonomy" id="946228"/>
    <lineage>
        <taxon>Bacteria</taxon>
        <taxon>Pseudomonadati</taxon>
        <taxon>Pseudomonadota</taxon>
        <taxon>Gammaproteobacteria</taxon>
        <taxon>Alteromonadales</taxon>
        <taxon>Idiomarinaceae</taxon>
        <taxon>Aliidiomarina</taxon>
    </lineage>
</organism>
<name>A0A432XAI1_9GAMM</name>
<keyword evidence="5 6" id="KW-0472">Membrane</keyword>
<sequence>MNAILGAILIGLSLGIFGSGGSILTVPVLLYLVHMPADVAIASSLLIVAAISFSGSLLQIRKGMISWPHVLLFGIPGMLGTYGGAWLGGVTDPRWQLLVFVVLMLVASVFMWRNTTSSIAPEEQNIKVLRVIADGLVVGAITGFVGVGGGFLIVPALVLLGGLTLPIAIGTSLFIIAIKSVVGFVKYYEVLSATDYVFDWNIIGLIIAGGVLGSFLGVWIGHRLPKQKLQKGFAVFLVIMGVFVLVRSVL</sequence>